<dbReference type="Proteomes" id="UP000886595">
    <property type="component" value="Unassembled WGS sequence"/>
</dbReference>
<dbReference type="AlphaFoldDB" id="A0A8X7PL18"/>
<protein>
    <submittedName>
        <fullName evidence="2">Uncharacterized protein</fullName>
    </submittedName>
</protein>
<accession>A0A8X7PL18</accession>
<proteinExistence type="predicted"/>
<keyword evidence="3" id="KW-1185">Reference proteome</keyword>
<feature type="region of interest" description="Disordered" evidence="1">
    <location>
        <begin position="1"/>
        <end position="52"/>
    </location>
</feature>
<feature type="compositionally biased region" description="Polar residues" evidence="1">
    <location>
        <begin position="1"/>
        <end position="11"/>
    </location>
</feature>
<evidence type="ECO:0000313" key="2">
    <source>
        <dbReference type="EMBL" id="KAG2252937.1"/>
    </source>
</evidence>
<name>A0A8X7PL18_BRACI</name>
<sequence length="87" mass="9551">MKNPPFKSTSFLLADPEPTATLDPDGELDRSRGSVAEQSGGDGVDSHRRLPRWFRDENEEALRRRGGLMVNTVAIRELDASAGQAQV</sequence>
<dbReference type="EMBL" id="JAAMPC010000016">
    <property type="protein sequence ID" value="KAG2252937.1"/>
    <property type="molecule type" value="Genomic_DNA"/>
</dbReference>
<reference evidence="2 3" key="1">
    <citation type="submission" date="2020-02" db="EMBL/GenBank/DDBJ databases">
        <authorList>
            <person name="Ma Q."/>
            <person name="Huang Y."/>
            <person name="Song X."/>
            <person name="Pei D."/>
        </authorList>
    </citation>
    <scope>NUCLEOTIDE SEQUENCE [LARGE SCALE GENOMIC DNA]</scope>
    <source>
        <strain evidence="2">Sxm20200214</strain>
        <tissue evidence="2">Leaf</tissue>
    </source>
</reference>
<evidence type="ECO:0000256" key="1">
    <source>
        <dbReference type="SAM" id="MobiDB-lite"/>
    </source>
</evidence>
<organism evidence="2 3">
    <name type="scientific">Brassica carinata</name>
    <name type="common">Ethiopian mustard</name>
    <name type="synonym">Abyssinian cabbage</name>
    <dbReference type="NCBI Taxonomy" id="52824"/>
    <lineage>
        <taxon>Eukaryota</taxon>
        <taxon>Viridiplantae</taxon>
        <taxon>Streptophyta</taxon>
        <taxon>Embryophyta</taxon>
        <taxon>Tracheophyta</taxon>
        <taxon>Spermatophyta</taxon>
        <taxon>Magnoliopsida</taxon>
        <taxon>eudicotyledons</taxon>
        <taxon>Gunneridae</taxon>
        <taxon>Pentapetalae</taxon>
        <taxon>rosids</taxon>
        <taxon>malvids</taxon>
        <taxon>Brassicales</taxon>
        <taxon>Brassicaceae</taxon>
        <taxon>Brassiceae</taxon>
        <taxon>Brassica</taxon>
    </lineage>
</organism>
<gene>
    <name evidence="2" type="ORF">Bca52824_083073</name>
</gene>
<evidence type="ECO:0000313" key="3">
    <source>
        <dbReference type="Proteomes" id="UP000886595"/>
    </source>
</evidence>
<comment type="caution">
    <text evidence="2">The sequence shown here is derived from an EMBL/GenBank/DDBJ whole genome shotgun (WGS) entry which is preliminary data.</text>
</comment>